<evidence type="ECO:0000259" key="7">
    <source>
        <dbReference type="Pfam" id="PF01522"/>
    </source>
</evidence>
<name>A0AA39QC49_9AGAR</name>
<evidence type="ECO:0000256" key="4">
    <source>
        <dbReference type="ARBA" id="ARBA00023136"/>
    </source>
</evidence>
<reference evidence="8" key="1">
    <citation type="submission" date="2023-06" db="EMBL/GenBank/DDBJ databases">
        <authorList>
            <consortium name="Lawrence Berkeley National Laboratory"/>
            <person name="Ahrendt S."/>
            <person name="Sahu N."/>
            <person name="Indic B."/>
            <person name="Wong-Bajracharya J."/>
            <person name="Merenyi Z."/>
            <person name="Ke H.-M."/>
            <person name="Monk M."/>
            <person name="Kocsube S."/>
            <person name="Drula E."/>
            <person name="Lipzen A."/>
            <person name="Balint B."/>
            <person name="Henrissat B."/>
            <person name="Andreopoulos B."/>
            <person name="Martin F.M."/>
            <person name="Harder C.B."/>
            <person name="Rigling D."/>
            <person name="Ford K.L."/>
            <person name="Foster G.D."/>
            <person name="Pangilinan J."/>
            <person name="Papanicolaou A."/>
            <person name="Barry K."/>
            <person name="LaButti K."/>
            <person name="Viragh M."/>
            <person name="Koriabine M."/>
            <person name="Yan M."/>
            <person name="Riley R."/>
            <person name="Champramary S."/>
            <person name="Plett K.L."/>
            <person name="Tsai I.J."/>
            <person name="Slot J."/>
            <person name="Sipos G."/>
            <person name="Plett J."/>
            <person name="Nagy L.G."/>
            <person name="Grigoriev I.V."/>
        </authorList>
    </citation>
    <scope>NUCLEOTIDE SEQUENCE</scope>
    <source>
        <strain evidence="8">HWK02</strain>
    </source>
</reference>
<evidence type="ECO:0000313" key="8">
    <source>
        <dbReference type="EMBL" id="KAK0498818.1"/>
    </source>
</evidence>
<dbReference type="Gene3D" id="3.20.20.370">
    <property type="entry name" value="Glycoside hydrolase/deacetylase"/>
    <property type="match status" value="1"/>
</dbReference>
<dbReference type="GO" id="GO:0005886">
    <property type="term" value="C:plasma membrane"/>
    <property type="evidence" value="ECO:0007669"/>
    <property type="project" value="UniProtKB-SubCell"/>
</dbReference>
<keyword evidence="3" id="KW-0336">GPI-anchor</keyword>
<organism evidence="8 9">
    <name type="scientific">Armillaria luteobubalina</name>
    <dbReference type="NCBI Taxonomy" id="153913"/>
    <lineage>
        <taxon>Eukaryota</taxon>
        <taxon>Fungi</taxon>
        <taxon>Dikarya</taxon>
        <taxon>Basidiomycota</taxon>
        <taxon>Agaricomycotina</taxon>
        <taxon>Agaricomycetes</taxon>
        <taxon>Agaricomycetidae</taxon>
        <taxon>Agaricales</taxon>
        <taxon>Marasmiineae</taxon>
        <taxon>Physalacriaceae</taxon>
        <taxon>Armillaria</taxon>
    </lineage>
</organism>
<dbReference type="GO" id="GO:0016810">
    <property type="term" value="F:hydrolase activity, acting on carbon-nitrogen (but not peptide) bonds"/>
    <property type="evidence" value="ECO:0007669"/>
    <property type="project" value="InterPro"/>
</dbReference>
<keyword evidence="6" id="KW-0961">Cell wall biogenesis/degradation</keyword>
<evidence type="ECO:0000256" key="6">
    <source>
        <dbReference type="ARBA" id="ARBA00023316"/>
    </source>
</evidence>
<evidence type="ECO:0000313" key="9">
    <source>
        <dbReference type="Proteomes" id="UP001175228"/>
    </source>
</evidence>
<gene>
    <name evidence="8" type="ORF">EDD18DRAFT_1318889</name>
</gene>
<evidence type="ECO:0000256" key="1">
    <source>
        <dbReference type="ARBA" id="ARBA00004609"/>
    </source>
</evidence>
<keyword evidence="5" id="KW-0449">Lipoprotein</keyword>
<dbReference type="EMBL" id="JAUEPU010000010">
    <property type="protein sequence ID" value="KAK0498818.1"/>
    <property type="molecule type" value="Genomic_DNA"/>
</dbReference>
<sequence>MPSVTTDCPPFLPKRDFVGYGWDTPHDCWPNGAKIAVSFVINFEEGGESTLANGDESSEAHLHEAFHKVPLKGKRDQQLETMFEYGIRQGLPRILRLFDQYGYKFTTHAVARAIEVSPQYGKLLPKLGHEIACHGNKWRSFFTASPEEEAAHVAEGIDRLQRLTGDNSVPSGCEGLPLLYSSDTYADDLPYWVESPLASEGIEDEGLLMIPYSLDCSDQRFLCKGSGWSSSDDFFWHMKETFDYLYEEGLEGHPKMMTIGLHNRIIGRPGRFRCLQK</sequence>
<evidence type="ECO:0000256" key="3">
    <source>
        <dbReference type="ARBA" id="ARBA00022622"/>
    </source>
</evidence>
<keyword evidence="3" id="KW-0325">Glycoprotein</keyword>
<dbReference type="InterPro" id="IPR011330">
    <property type="entry name" value="Glyco_hydro/deAcase_b/a-brl"/>
</dbReference>
<dbReference type="SUPFAM" id="SSF88713">
    <property type="entry name" value="Glycoside hydrolase/deacetylase"/>
    <property type="match status" value="1"/>
</dbReference>
<evidence type="ECO:0000256" key="5">
    <source>
        <dbReference type="ARBA" id="ARBA00023288"/>
    </source>
</evidence>
<dbReference type="Proteomes" id="UP001175228">
    <property type="component" value="Unassembled WGS sequence"/>
</dbReference>
<keyword evidence="2" id="KW-1003">Cell membrane</keyword>
<dbReference type="AlphaFoldDB" id="A0AA39QC49"/>
<dbReference type="InterPro" id="IPR002509">
    <property type="entry name" value="NODB_dom"/>
</dbReference>
<comment type="caution">
    <text evidence="8">The sequence shown here is derived from an EMBL/GenBank/DDBJ whole genome shotgun (WGS) entry which is preliminary data.</text>
</comment>
<protein>
    <recommendedName>
        <fullName evidence="7">NodB homology domain-containing protein</fullName>
    </recommendedName>
</protein>
<evidence type="ECO:0000256" key="2">
    <source>
        <dbReference type="ARBA" id="ARBA00022475"/>
    </source>
</evidence>
<keyword evidence="9" id="KW-1185">Reference proteome</keyword>
<dbReference type="GO" id="GO:0098552">
    <property type="term" value="C:side of membrane"/>
    <property type="evidence" value="ECO:0007669"/>
    <property type="project" value="UniProtKB-KW"/>
</dbReference>
<dbReference type="PANTHER" id="PTHR43123">
    <property type="entry name" value="POLYSACCHARIDE DEACETYLASE-RELATED"/>
    <property type="match status" value="1"/>
</dbReference>
<dbReference type="Pfam" id="PF01522">
    <property type="entry name" value="Polysacc_deac_1"/>
    <property type="match status" value="1"/>
</dbReference>
<dbReference type="GO" id="GO:0071555">
    <property type="term" value="P:cell wall organization"/>
    <property type="evidence" value="ECO:0007669"/>
    <property type="project" value="UniProtKB-KW"/>
</dbReference>
<dbReference type="PANTHER" id="PTHR43123:SF1">
    <property type="entry name" value="POLYSACCHARIDE DEACETYLASE-RELATED"/>
    <property type="match status" value="1"/>
</dbReference>
<dbReference type="GO" id="GO:0005975">
    <property type="term" value="P:carbohydrate metabolic process"/>
    <property type="evidence" value="ECO:0007669"/>
    <property type="project" value="InterPro"/>
</dbReference>
<proteinExistence type="predicted"/>
<accession>A0AA39QC49</accession>
<comment type="subcellular location">
    <subcellularLocation>
        <location evidence="1">Cell membrane</location>
        <topology evidence="1">Lipid-anchor</topology>
        <topology evidence="1">GPI-anchor</topology>
    </subcellularLocation>
</comment>
<feature type="domain" description="NodB homology" evidence="7">
    <location>
        <begin position="77"/>
        <end position="167"/>
    </location>
</feature>
<keyword evidence="4" id="KW-0472">Membrane</keyword>